<accession>A0ABU8SAP7</accession>
<dbReference type="InterPro" id="IPR013094">
    <property type="entry name" value="AB_hydrolase_3"/>
</dbReference>
<dbReference type="RefSeq" id="WP_339967901.1">
    <property type="nucleotide sequence ID" value="NZ_JBBHJY010000007.1"/>
</dbReference>
<name>A0ABU8SAP7_9SPHN</name>
<evidence type="ECO:0000313" key="2">
    <source>
        <dbReference type="EMBL" id="MEJ6011037.1"/>
    </source>
</evidence>
<organism evidence="2 3">
    <name type="scientific">Novosphingobium aquae</name>
    <dbReference type="NCBI Taxonomy" id="3133435"/>
    <lineage>
        <taxon>Bacteria</taxon>
        <taxon>Pseudomonadati</taxon>
        <taxon>Pseudomonadota</taxon>
        <taxon>Alphaproteobacteria</taxon>
        <taxon>Sphingomonadales</taxon>
        <taxon>Sphingomonadaceae</taxon>
        <taxon>Novosphingobium</taxon>
    </lineage>
</organism>
<comment type="caution">
    <text evidence="2">The sequence shown here is derived from an EMBL/GenBank/DDBJ whole genome shotgun (WGS) entry which is preliminary data.</text>
</comment>
<dbReference type="InterPro" id="IPR029058">
    <property type="entry name" value="AB_hydrolase_fold"/>
</dbReference>
<dbReference type="Gene3D" id="3.40.50.1820">
    <property type="entry name" value="alpha/beta hydrolase"/>
    <property type="match status" value="1"/>
</dbReference>
<keyword evidence="2" id="KW-0378">Hydrolase</keyword>
<dbReference type="PANTHER" id="PTHR23025">
    <property type="entry name" value="TRIACYLGLYCEROL LIPASE"/>
    <property type="match status" value="1"/>
</dbReference>
<evidence type="ECO:0000313" key="3">
    <source>
        <dbReference type="Proteomes" id="UP001379235"/>
    </source>
</evidence>
<dbReference type="PANTHER" id="PTHR23025:SF3">
    <property type="entry name" value="HORMONE-SENSITIVE LIPASE"/>
    <property type="match status" value="1"/>
</dbReference>
<sequence>MTTRHLVDPELLPLVDSFPPMDLSDEVLPAMRTGIIALLSSQPLPDLPVTCREVHISSGESDRTIRCLAIEPNTMPENAPAILHFHGGGHVIGTPEMSQPQLMEWAAELDCFILSVDYRLAPETPFPGPMDDGYAALRWLHETAAELGIDRSRIAVSGESAGGAMAACLCLMARDRGEFDIAFQHLEMPRLDDRLPDPPNPSTGEFIWRAENSLYCREAYLGENFASPYGSAARATELKGLPPAYIMVGALDLFVDECLAFAGRLIRAGVPTELNVYPGCFHGFRMAKDAAVSQRANLDSLEALRRVFTR</sequence>
<dbReference type="SUPFAM" id="SSF53474">
    <property type="entry name" value="alpha/beta-Hydrolases"/>
    <property type="match status" value="1"/>
</dbReference>
<dbReference type="Proteomes" id="UP001379235">
    <property type="component" value="Unassembled WGS sequence"/>
</dbReference>
<evidence type="ECO:0000259" key="1">
    <source>
        <dbReference type="Pfam" id="PF07859"/>
    </source>
</evidence>
<proteinExistence type="predicted"/>
<feature type="domain" description="Alpha/beta hydrolase fold-3" evidence="1">
    <location>
        <begin position="82"/>
        <end position="284"/>
    </location>
</feature>
<gene>
    <name evidence="2" type="ORF">WG900_14030</name>
</gene>
<dbReference type="Pfam" id="PF07859">
    <property type="entry name" value="Abhydrolase_3"/>
    <property type="match status" value="1"/>
</dbReference>
<dbReference type="EMBL" id="JBBHJY010000007">
    <property type="protein sequence ID" value="MEJ6011037.1"/>
    <property type="molecule type" value="Genomic_DNA"/>
</dbReference>
<keyword evidence="3" id="KW-1185">Reference proteome</keyword>
<protein>
    <submittedName>
        <fullName evidence="2">Alpha/beta hydrolase</fullName>
    </submittedName>
</protein>
<dbReference type="GO" id="GO:0016787">
    <property type="term" value="F:hydrolase activity"/>
    <property type="evidence" value="ECO:0007669"/>
    <property type="project" value="UniProtKB-KW"/>
</dbReference>
<reference evidence="2 3" key="1">
    <citation type="submission" date="2024-03" db="EMBL/GenBank/DDBJ databases">
        <authorList>
            <person name="Jo J.-H."/>
        </authorList>
    </citation>
    <scope>NUCLEOTIDE SEQUENCE [LARGE SCALE GENOMIC DNA]</scope>
    <source>
        <strain evidence="2 3">AS3R-12</strain>
    </source>
</reference>